<comment type="caution">
    <text evidence="1">The sequence shown here is derived from an EMBL/GenBank/DDBJ whole genome shotgun (WGS) entry which is preliminary data.</text>
</comment>
<reference evidence="1" key="1">
    <citation type="submission" date="2023-10" db="EMBL/GenBank/DDBJ databases">
        <title>Genome sequences of Mycoplasma ovipneumoniae isolated from goats.</title>
        <authorList>
            <person name="Spergser J."/>
        </authorList>
    </citation>
    <scope>NUCLEOTIDE SEQUENCE</scope>
    <source>
        <strain evidence="1">168</strain>
    </source>
</reference>
<dbReference type="EMBL" id="JAWPFC010000005">
    <property type="protein sequence ID" value="MDW2893516.1"/>
    <property type="molecule type" value="Genomic_DNA"/>
</dbReference>
<evidence type="ECO:0000313" key="2">
    <source>
        <dbReference type="Proteomes" id="UP001286563"/>
    </source>
</evidence>
<sequence length="58" mass="6090">MTRGVLTLANSVRKAQTTVRPALLASSVLSNAGAIISLIDLTQGLISELIDRLVIIDS</sequence>
<dbReference type="RefSeq" id="WP_318052767.1">
    <property type="nucleotide sequence ID" value="NZ_JAWPFC010000005.1"/>
</dbReference>
<accession>A0AAJ2P4U3</accession>
<organism evidence="1 2">
    <name type="scientific">Mesomycoplasma ovipneumoniae</name>
    <dbReference type="NCBI Taxonomy" id="29562"/>
    <lineage>
        <taxon>Bacteria</taxon>
        <taxon>Bacillati</taxon>
        <taxon>Mycoplasmatota</taxon>
        <taxon>Mycoplasmoidales</taxon>
        <taxon>Metamycoplasmataceae</taxon>
        <taxon>Mesomycoplasma</taxon>
    </lineage>
</organism>
<proteinExistence type="predicted"/>
<dbReference type="Proteomes" id="UP001286563">
    <property type="component" value="Unassembled WGS sequence"/>
</dbReference>
<name>A0AAJ2P4U3_9BACT</name>
<evidence type="ECO:0000313" key="1">
    <source>
        <dbReference type="EMBL" id="MDW2893516.1"/>
    </source>
</evidence>
<dbReference type="AlphaFoldDB" id="A0AAJ2P4U3"/>
<gene>
    <name evidence="1" type="ORF">R7U35_02300</name>
</gene>
<protein>
    <submittedName>
        <fullName evidence="1">Uncharacterized protein</fullName>
    </submittedName>
</protein>